<dbReference type="EMBL" id="AK370571">
    <property type="protein sequence ID" value="BAK01770.1"/>
    <property type="molecule type" value="mRNA"/>
</dbReference>
<evidence type="ECO:0000313" key="1">
    <source>
        <dbReference type="EMBL" id="BAK01770.1"/>
    </source>
</evidence>
<name>F2E348_HORVV</name>
<reference evidence="1" key="1">
    <citation type="journal article" date="2011" name="Plant Physiol.">
        <title>Comprehensive sequence analysis of 24,783 barley full-length cDNAs derived from 12 clone libraries.</title>
        <authorList>
            <person name="Matsumoto T."/>
            <person name="Tanaka T."/>
            <person name="Sakai H."/>
            <person name="Amano N."/>
            <person name="Kanamori H."/>
            <person name="Kurita K."/>
            <person name="Kikuta A."/>
            <person name="Kamiya K."/>
            <person name="Yamamoto M."/>
            <person name="Ikawa H."/>
            <person name="Fujii N."/>
            <person name="Hori K."/>
            <person name="Itoh T."/>
            <person name="Sato K."/>
        </authorList>
    </citation>
    <scope>NUCLEOTIDE SEQUENCE</scope>
    <source>
        <tissue evidence="1">Shoot and root</tissue>
    </source>
</reference>
<organism evidence="1">
    <name type="scientific">Hordeum vulgare subsp. vulgare</name>
    <name type="common">Domesticated barley</name>
    <dbReference type="NCBI Taxonomy" id="112509"/>
    <lineage>
        <taxon>Eukaryota</taxon>
        <taxon>Viridiplantae</taxon>
        <taxon>Streptophyta</taxon>
        <taxon>Embryophyta</taxon>
        <taxon>Tracheophyta</taxon>
        <taxon>Spermatophyta</taxon>
        <taxon>Magnoliopsida</taxon>
        <taxon>Liliopsida</taxon>
        <taxon>Poales</taxon>
        <taxon>Poaceae</taxon>
        <taxon>BOP clade</taxon>
        <taxon>Pooideae</taxon>
        <taxon>Triticodae</taxon>
        <taxon>Triticeae</taxon>
        <taxon>Hordeinae</taxon>
        <taxon>Hordeum</taxon>
    </lineage>
</organism>
<accession>F2E348</accession>
<dbReference type="AlphaFoldDB" id="F2E348"/>
<proteinExistence type="evidence at transcript level"/>
<sequence length="76" mass="8103">MAVIACQISSSDNGQSSAIRSKCSWWIFSKAREKAPSSQDPMMAEKWSKAASAGAARSRLGVDTVLPAVLMGRRSS</sequence>
<protein>
    <submittedName>
        <fullName evidence="1">Predicted protein</fullName>
    </submittedName>
</protein>